<dbReference type="EMBL" id="JBHTBF010000003">
    <property type="protein sequence ID" value="MFC7318578.1"/>
    <property type="molecule type" value="Genomic_DNA"/>
</dbReference>
<accession>A0ABD6AE39</accession>
<keyword evidence="2" id="KW-1185">Reference proteome</keyword>
<name>A0ABD6AE39_9EURY</name>
<organism evidence="1 2">
    <name type="scientific">Halomarina halobia</name>
    <dbReference type="NCBI Taxonomy" id="3033386"/>
    <lineage>
        <taxon>Archaea</taxon>
        <taxon>Methanobacteriati</taxon>
        <taxon>Methanobacteriota</taxon>
        <taxon>Stenosarchaea group</taxon>
        <taxon>Halobacteria</taxon>
        <taxon>Halobacteriales</taxon>
        <taxon>Natronomonadaceae</taxon>
        <taxon>Halomarina</taxon>
    </lineage>
</organism>
<dbReference type="RefSeq" id="WP_276306581.1">
    <property type="nucleotide sequence ID" value="NZ_CP119993.1"/>
</dbReference>
<gene>
    <name evidence="1" type="ORF">ACFQPE_17535</name>
</gene>
<reference evidence="1 2" key="1">
    <citation type="journal article" date="2019" name="Int. J. Syst. Evol. Microbiol.">
        <title>The Global Catalogue of Microorganisms (GCM) 10K type strain sequencing project: providing services to taxonomists for standard genome sequencing and annotation.</title>
        <authorList>
            <consortium name="The Broad Institute Genomics Platform"/>
            <consortium name="The Broad Institute Genome Sequencing Center for Infectious Disease"/>
            <person name="Wu L."/>
            <person name="Ma J."/>
        </authorList>
    </citation>
    <scope>NUCLEOTIDE SEQUENCE [LARGE SCALE GENOMIC DNA]</scope>
    <source>
        <strain evidence="1 2">PSR21</strain>
    </source>
</reference>
<proteinExistence type="predicted"/>
<protein>
    <submittedName>
        <fullName evidence="1">Uncharacterized protein</fullName>
    </submittedName>
</protein>
<evidence type="ECO:0000313" key="2">
    <source>
        <dbReference type="Proteomes" id="UP001596547"/>
    </source>
</evidence>
<dbReference type="AlphaFoldDB" id="A0ABD6AE39"/>
<dbReference type="GeneID" id="79317233"/>
<dbReference type="Proteomes" id="UP001596547">
    <property type="component" value="Unassembled WGS sequence"/>
</dbReference>
<evidence type="ECO:0000313" key="1">
    <source>
        <dbReference type="EMBL" id="MFC7318578.1"/>
    </source>
</evidence>
<comment type="caution">
    <text evidence="1">The sequence shown here is derived from an EMBL/GenBank/DDBJ whole genome shotgun (WGS) entry which is preliminary data.</text>
</comment>
<sequence length="80" mass="9292">MWNPDPKSLPDWIEHAYELLAARIDGRRGGFPRERAYELLLADEGFVDEPADVRYAVDHLLNQGWLYEADGELRITDPEH</sequence>